<dbReference type="PANTHER" id="PTHR42743">
    <property type="entry name" value="AMINO-ACID AMINOTRANSFERASE"/>
    <property type="match status" value="1"/>
</dbReference>
<protein>
    <submittedName>
        <fullName evidence="2">Branched-chain-amino-acid aminotransferase-like protein 1</fullName>
    </submittedName>
</protein>
<keyword evidence="2" id="KW-0032">Aminotransferase</keyword>
<dbReference type="Proteomes" id="UP000288805">
    <property type="component" value="Unassembled WGS sequence"/>
</dbReference>
<dbReference type="PANTHER" id="PTHR42743:SF11">
    <property type="entry name" value="AMINODEOXYCHORISMATE LYASE"/>
    <property type="match status" value="1"/>
</dbReference>
<keyword evidence="2" id="KW-0808">Transferase</keyword>
<gene>
    <name evidence="2" type="primary">VvCHDh000265_0</name>
    <name evidence="2" type="ORF">CK203_091649</name>
</gene>
<name>A0A438EZT2_VITVI</name>
<evidence type="ECO:0000313" key="3">
    <source>
        <dbReference type="Proteomes" id="UP000288805"/>
    </source>
</evidence>
<organism evidence="2 3">
    <name type="scientific">Vitis vinifera</name>
    <name type="common">Grape</name>
    <dbReference type="NCBI Taxonomy" id="29760"/>
    <lineage>
        <taxon>Eukaryota</taxon>
        <taxon>Viridiplantae</taxon>
        <taxon>Streptophyta</taxon>
        <taxon>Embryophyta</taxon>
        <taxon>Tracheophyta</taxon>
        <taxon>Spermatophyta</taxon>
        <taxon>Magnoliopsida</taxon>
        <taxon>eudicotyledons</taxon>
        <taxon>Gunneridae</taxon>
        <taxon>Pentapetalae</taxon>
        <taxon>rosids</taxon>
        <taxon>Vitales</taxon>
        <taxon>Vitaceae</taxon>
        <taxon>Viteae</taxon>
        <taxon>Vitis</taxon>
    </lineage>
</organism>
<proteinExistence type="inferred from homology"/>
<evidence type="ECO:0000313" key="2">
    <source>
        <dbReference type="EMBL" id="RVW53261.1"/>
    </source>
</evidence>
<dbReference type="EMBL" id="QGNW01001152">
    <property type="protein sequence ID" value="RVW53261.1"/>
    <property type="molecule type" value="Genomic_DNA"/>
</dbReference>
<dbReference type="GO" id="GO:0008483">
    <property type="term" value="F:transaminase activity"/>
    <property type="evidence" value="ECO:0007669"/>
    <property type="project" value="UniProtKB-KW"/>
</dbReference>
<dbReference type="InterPro" id="IPR050571">
    <property type="entry name" value="Class-IV_PLP-Dep_Aminotrnsfr"/>
</dbReference>
<comment type="caution">
    <text evidence="2">The sequence shown here is derived from an EMBL/GenBank/DDBJ whole genome shotgun (WGS) entry which is preliminary data.</text>
</comment>
<comment type="similarity">
    <text evidence="1">Belongs to the class-IV pyridoxal-phosphate-dependent aminotransferase family.</text>
</comment>
<sequence length="108" mass="12205">MAKQYVPGLTKDLMKKGKHFILIRNPLDVLPSFDKVIPSSLMELGLADLVSIYSELCDLGKPPPIIDAADLQQDPEVVDLSKHMIFFHCKKCGYDWTLLMDTHSRCLC</sequence>
<evidence type="ECO:0000256" key="1">
    <source>
        <dbReference type="ARBA" id="ARBA00009320"/>
    </source>
</evidence>
<reference evidence="2 3" key="1">
    <citation type="journal article" date="2018" name="PLoS Genet.">
        <title>Population sequencing reveals clonal diversity and ancestral inbreeding in the grapevine cultivar Chardonnay.</title>
        <authorList>
            <person name="Roach M.J."/>
            <person name="Johnson D.L."/>
            <person name="Bohlmann J."/>
            <person name="van Vuuren H.J."/>
            <person name="Jones S.J."/>
            <person name="Pretorius I.S."/>
            <person name="Schmidt S.A."/>
            <person name="Borneman A.R."/>
        </authorList>
    </citation>
    <scope>NUCLEOTIDE SEQUENCE [LARGE SCALE GENOMIC DNA]</scope>
    <source>
        <strain evidence="3">cv. Chardonnay</strain>
        <tissue evidence="2">Leaf</tissue>
    </source>
</reference>
<accession>A0A438EZT2</accession>
<dbReference type="AlphaFoldDB" id="A0A438EZT2"/>